<dbReference type="OMA" id="MEPITCM"/>
<keyword evidence="13" id="KW-0407">Ion channel</keyword>
<evidence type="ECO:0000256" key="11">
    <source>
        <dbReference type="ARBA" id="ARBA00023128"/>
    </source>
</evidence>
<comment type="subcellular location">
    <subcellularLocation>
        <location evidence="1">Mitochondrion inner membrane</location>
        <topology evidence="1">Multi-pass membrane protein</topology>
    </subcellularLocation>
</comment>
<dbReference type="EMBL" id="LDAU01000173">
    <property type="protein sequence ID" value="KRX01244.1"/>
    <property type="molecule type" value="Genomic_DNA"/>
</dbReference>
<feature type="transmembrane region" description="Helical" evidence="16">
    <location>
        <begin position="248"/>
        <end position="268"/>
    </location>
</feature>
<dbReference type="InterPro" id="IPR039055">
    <property type="entry name" value="MCU_fam"/>
</dbReference>
<evidence type="ECO:0000256" key="8">
    <source>
        <dbReference type="ARBA" id="ARBA00022837"/>
    </source>
</evidence>
<dbReference type="PANTHER" id="PTHR13462:SF10">
    <property type="entry name" value="CALCIUM UNIPORTER PROTEIN, MITOCHONDRIAL"/>
    <property type="match status" value="1"/>
</dbReference>
<evidence type="ECO:0000256" key="5">
    <source>
        <dbReference type="ARBA" id="ARBA00022673"/>
    </source>
</evidence>
<evidence type="ECO:0000256" key="4">
    <source>
        <dbReference type="ARBA" id="ARBA00022568"/>
    </source>
</evidence>
<evidence type="ECO:0000256" key="16">
    <source>
        <dbReference type="SAM" id="Phobius"/>
    </source>
</evidence>
<evidence type="ECO:0000256" key="2">
    <source>
        <dbReference type="ARBA" id="ARBA00005653"/>
    </source>
</evidence>
<evidence type="ECO:0000259" key="17">
    <source>
        <dbReference type="Pfam" id="PF04678"/>
    </source>
</evidence>
<evidence type="ECO:0000256" key="3">
    <source>
        <dbReference type="ARBA" id="ARBA00022448"/>
    </source>
</evidence>
<protein>
    <recommendedName>
        <fullName evidence="17">Calcium uniporter protein C-terminal domain-containing protein</fullName>
    </recommendedName>
</protein>
<keyword evidence="7" id="KW-0999">Mitochondrion inner membrane</keyword>
<reference evidence="18 19" key="1">
    <citation type="journal article" date="2015" name="Sci. Rep.">
        <title>Genome of the facultative scuticociliatosis pathogen Pseudocohnilembus persalinus provides insight into its virulence through horizontal gene transfer.</title>
        <authorList>
            <person name="Xiong J."/>
            <person name="Wang G."/>
            <person name="Cheng J."/>
            <person name="Tian M."/>
            <person name="Pan X."/>
            <person name="Warren A."/>
            <person name="Jiang C."/>
            <person name="Yuan D."/>
            <person name="Miao W."/>
        </authorList>
    </citation>
    <scope>NUCLEOTIDE SEQUENCE [LARGE SCALE GENOMIC DNA]</scope>
    <source>
        <strain evidence="18">36N120E</strain>
    </source>
</reference>
<keyword evidence="15" id="KW-0175">Coiled coil</keyword>
<dbReference type="Pfam" id="PF04678">
    <property type="entry name" value="MCU"/>
    <property type="match status" value="1"/>
</dbReference>
<dbReference type="InterPro" id="IPR006769">
    <property type="entry name" value="MCU_C"/>
</dbReference>
<dbReference type="GO" id="GO:0036444">
    <property type="term" value="P:calcium import into the mitochondrion"/>
    <property type="evidence" value="ECO:0007669"/>
    <property type="project" value="TreeGrafter"/>
</dbReference>
<keyword evidence="12 16" id="KW-0472">Membrane</keyword>
<keyword evidence="8" id="KW-0106">Calcium</keyword>
<sequence>MISKISKNFLNYKKHFQKKYNTLINQQFYFSTSNLNFDIQGCIPLKQPIQDTYQIKVKSCTFYLEPEQTIQELIEQTQNKEYTITKIFRFDSEKLAEFQENTKIQDILKQDFIVQVNGNDNYQVLKTLDDCLGLEASHQNQEIGLESYKLEELGEQLNFTHQKNKILGQYASKYIQEITQVPQNTISKGYLNILNEKILMEISLSSKSKLDYINRLEKILEKQQTQLQSDQDQIKNILENKSNSRLRAILLFYMSQIAFTQYGTYFLFSWDIMEPITCMLGVLDLIIAYTYWLSYNTDFSFKQVATDYVGKRLPKKLKQENLHIDELQEIQKMLEYLNYQKLQHAFELGQVIKSLKESQE</sequence>
<name>A0A0V0QGB7_PSEPJ</name>
<evidence type="ECO:0000256" key="14">
    <source>
        <dbReference type="ARBA" id="ARBA00036634"/>
    </source>
</evidence>
<organism evidence="18 19">
    <name type="scientific">Pseudocohnilembus persalinus</name>
    <name type="common">Ciliate</name>
    <dbReference type="NCBI Taxonomy" id="266149"/>
    <lineage>
        <taxon>Eukaryota</taxon>
        <taxon>Sar</taxon>
        <taxon>Alveolata</taxon>
        <taxon>Ciliophora</taxon>
        <taxon>Intramacronucleata</taxon>
        <taxon>Oligohymenophorea</taxon>
        <taxon>Scuticociliatia</taxon>
        <taxon>Philasterida</taxon>
        <taxon>Pseudocohnilembidae</taxon>
        <taxon>Pseudocohnilembus</taxon>
    </lineage>
</organism>
<comment type="catalytic activity">
    <reaction evidence="14">
        <text>Ca(2+)(in) = Ca(2+)(out)</text>
        <dbReference type="Rhea" id="RHEA:29671"/>
        <dbReference type="ChEBI" id="CHEBI:29108"/>
    </reaction>
</comment>
<dbReference type="PANTHER" id="PTHR13462">
    <property type="entry name" value="CALCIUM UNIPORTER PROTEIN, MITOCHONDRIAL"/>
    <property type="match status" value="1"/>
</dbReference>
<dbReference type="GO" id="GO:0015292">
    <property type="term" value="F:uniporter activity"/>
    <property type="evidence" value="ECO:0007669"/>
    <property type="project" value="TreeGrafter"/>
</dbReference>
<evidence type="ECO:0000256" key="15">
    <source>
        <dbReference type="SAM" id="Coils"/>
    </source>
</evidence>
<evidence type="ECO:0000313" key="18">
    <source>
        <dbReference type="EMBL" id="KRX01244.1"/>
    </source>
</evidence>
<keyword evidence="5" id="KW-0107">Calcium channel</keyword>
<keyword evidence="6 16" id="KW-0812">Transmembrane</keyword>
<evidence type="ECO:0000256" key="12">
    <source>
        <dbReference type="ARBA" id="ARBA00023136"/>
    </source>
</evidence>
<gene>
    <name evidence="18" type="ORF">PPERSA_05830</name>
</gene>
<evidence type="ECO:0000256" key="10">
    <source>
        <dbReference type="ARBA" id="ARBA00023065"/>
    </source>
</evidence>
<feature type="domain" description="Calcium uniporter protein C-terminal" evidence="17">
    <location>
        <begin position="206"/>
        <end position="329"/>
    </location>
</feature>
<dbReference type="GO" id="GO:0051560">
    <property type="term" value="P:mitochondrial calcium ion homeostasis"/>
    <property type="evidence" value="ECO:0007669"/>
    <property type="project" value="InterPro"/>
</dbReference>
<evidence type="ECO:0000256" key="7">
    <source>
        <dbReference type="ARBA" id="ARBA00022792"/>
    </source>
</evidence>
<keyword evidence="3" id="KW-0813">Transport</keyword>
<feature type="coiled-coil region" evidence="15">
    <location>
        <begin position="213"/>
        <end position="240"/>
    </location>
</feature>
<accession>A0A0V0QGB7</accession>
<evidence type="ECO:0000256" key="9">
    <source>
        <dbReference type="ARBA" id="ARBA00022989"/>
    </source>
</evidence>
<keyword evidence="9 16" id="KW-1133">Transmembrane helix</keyword>
<keyword evidence="10" id="KW-0406">Ion transport</keyword>
<dbReference type="OrthoDB" id="294580at2759"/>
<dbReference type="GO" id="GO:1990246">
    <property type="term" value="C:uniplex complex"/>
    <property type="evidence" value="ECO:0007669"/>
    <property type="project" value="TreeGrafter"/>
</dbReference>
<feature type="transmembrane region" description="Helical" evidence="16">
    <location>
        <begin position="274"/>
        <end position="293"/>
    </location>
</feature>
<keyword evidence="4" id="KW-0109">Calcium transport</keyword>
<evidence type="ECO:0000313" key="19">
    <source>
        <dbReference type="Proteomes" id="UP000054937"/>
    </source>
</evidence>
<dbReference type="InParanoid" id="A0A0V0QGB7"/>
<dbReference type="AlphaFoldDB" id="A0A0V0QGB7"/>
<comment type="similarity">
    <text evidence="2">Belongs to the MCU (TC 1.A.77) family.</text>
</comment>
<comment type="caution">
    <text evidence="18">The sequence shown here is derived from an EMBL/GenBank/DDBJ whole genome shotgun (WGS) entry which is preliminary data.</text>
</comment>
<evidence type="ECO:0000256" key="13">
    <source>
        <dbReference type="ARBA" id="ARBA00023303"/>
    </source>
</evidence>
<keyword evidence="11" id="KW-0496">Mitochondrion</keyword>
<keyword evidence="19" id="KW-1185">Reference proteome</keyword>
<proteinExistence type="inferred from homology"/>
<dbReference type="GO" id="GO:0005262">
    <property type="term" value="F:calcium channel activity"/>
    <property type="evidence" value="ECO:0007669"/>
    <property type="project" value="UniProtKB-KW"/>
</dbReference>
<evidence type="ECO:0000256" key="6">
    <source>
        <dbReference type="ARBA" id="ARBA00022692"/>
    </source>
</evidence>
<dbReference type="Proteomes" id="UP000054937">
    <property type="component" value="Unassembled WGS sequence"/>
</dbReference>
<evidence type="ECO:0000256" key="1">
    <source>
        <dbReference type="ARBA" id="ARBA00004448"/>
    </source>
</evidence>